<evidence type="ECO:0000256" key="1">
    <source>
        <dbReference type="SAM" id="SignalP"/>
    </source>
</evidence>
<evidence type="ECO:0000313" key="3">
    <source>
        <dbReference type="Proteomes" id="UP001529245"/>
    </source>
</evidence>
<feature type="signal peptide" evidence="1">
    <location>
        <begin position="1"/>
        <end position="28"/>
    </location>
</feature>
<name>A0ABT6Y210_ALISE</name>
<dbReference type="Proteomes" id="UP001529245">
    <property type="component" value="Unassembled WGS sequence"/>
</dbReference>
<organism evidence="2 3">
    <name type="scientific">Alicyclobacillus sendaiensis PA2</name>
    <dbReference type="NCBI Taxonomy" id="3029425"/>
    <lineage>
        <taxon>Bacteria</taxon>
        <taxon>Bacillati</taxon>
        <taxon>Bacillota</taxon>
        <taxon>Bacilli</taxon>
        <taxon>Bacillales</taxon>
        <taxon>Alicyclobacillaceae</taxon>
        <taxon>Alicyclobacillus</taxon>
    </lineage>
</organism>
<keyword evidence="1" id="KW-0732">Signal</keyword>
<proteinExistence type="predicted"/>
<evidence type="ECO:0000313" key="2">
    <source>
        <dbReference type="EMBL" id="MDI9261307.1"/>
    </source>
</evidence>
<dbReference type="EMBL" id="JASGCB010000045">
    <property type="protein sequence ID" value="MDI9261307.1"/>
    <property type="molecule type" value="Genomic_DNA"/>
</dbReference>
<accession>A0ABT6Y210</accession>
<gene>
    <name evidence="2" type="ORF">QID03_14190</name>
</gene>
<feature type="chain" id="PRO_5046981078" evidence="1">
    <location>
        <begin position="29"/>
        <end position="221"/>
    </location>
</feature>
<comment type="caution">
    <text evidence="2">The sequence shown here is derived from an EMBL/GenBank/DDBJ whole genome shotgun (WGS) entry which is preliminary data.</text>
</comment>
<protein>
    <submittedName>
        <fullName evidence="2">Uncharacterized protein</fullName>
    </submittedName>
</protein>
<dbReference type="RefSeq" id="WP_283204700.1">
    <property type="nucleotide sequence ID" value="NZ_JASGCB010000045.1"/>
</dbReference>
<sequence length="221" mass="23720">MRRRVVKAGLSTIGALSLFLVNAMPVFGATQTANDTPQSVSPSNSQIFTPSPQAEQFVNYMITSGLIKEFALGPNGQLTLKEPLSLIQQKYHLDSAQMSDLEYILNESQEYADTSPSVGRISPQLFYKNGIIYFTHSEVVATLFAAASLGPEAVVAALEALGTLTGGPIGTAIVAILSAIGAPSLAQFTYYIIQAYYNNEGVYLGISWNGIFPNIVTGTWK</sequence>
<reference evidence="2 3" key="1">
    <citation type="submission" date="2023-04" db="EMBL/GenBank/DDBJ databases">
        <title>A. sendaiensis sub sp. chiapanensis a novel subspecie with specific adaptation in bacterial cell wall isolated from an active volcano.</title>
        <authorList>
            <person name="Alvarez Gutierrez P.E."/>
            <person name="Ortiz Cortes L.Y."/>
        </authorList>
    </citation>
    <scope>NUCLEOTIDE SEQUENCE [LARGE SCALE GENOMIC DNA]</scope>
    <source>
        <strain evidence="2 3">PA2</strain>
    </source>
</reference>
<keyword evidence="3" id="KW-1185">Reference proteome</keyword>